<evidence type="ECO:0000256" key="2">
    <source>
        <dbReference type="ARBA" id="ARBA00022679"/>
    </source>
</evidence>
<evidence type="ECO:0000313" key="6">
    <source>
        <dbReference type="Proteomes" id="UP001054252"/>
    </source>
</evidence>
<dbReference type="Pfam" id="PF01501">
    <property type="entry name" value="Glyco_transf_8"/>
    <property type="match status" value="1"/>
</dbReference>
<name>A0AAV5MP61_9ROSI</name>
<evidence type="ECO:0000256" key="4">
    <source>
        <dbReference type="RuleBase" id="RU362027"/>
    </source>
</evidence>
<dbReference type="PANTHER" id="PTHR11183">
    <property type="entry name" value="GLYCOGENIN SUBFAMILY MEMBER"/>
    <property type="match status" value="1"/>
</dbReference>
<sequence length="257" mass="29484">MAANTTTTKTTVIGLAKAASLPTRAYVTFLARNDDYVEGVVGLAKGLRKVKSKYPLVVAILPDVPGGHRRILVEQGCIVKEIEQVHLLENLPGNQTHFATADHVINYSKLRIWKFVEYSQMVYLNGDIQVFENIDDLFDKLDGKFYAVTDCFCEKTWSDIPQYRIGYCQQCPDKVQWSAKLGPKPPLYFNAGMFVFEPSLSVYDELLRKLEISPPTPFAEQDFLNMFFREIYEPLPPIYNLVLAMLWLKKPYEKREL</sequence>
<keyword evidence="6" id="KW-1185">Reference proteome</keyword>
<evidence type="ECO:0000313" key="5">
    <source>
        <dbReference type="EMBL" id="GKV50769.1"/>
    </source>
</evidence>
<dbReference type="EMBL" id="BPVZ01000394">
    <property type="protein sequence ID" value="GKV50769.1"/>
    <property type="molecule type" value="Genomic_DNA"/>
</dbReference>
<comment type="similarity">
    <text evidence="4">Belongs to the glycosyltransferase 8 family.</text>
</comment>
<dbReference type="GO" id="GO:0016757">
    <property type="term" value="F:glycosyltransferase activity"/>
    <property type="evidence" value="ECO:0007669"/>
    <property type="project" value="UniProtKB-KW"/>
</dbReference>
<protein>
    <recommendedName>
        <fullName evidence="4">Hexosyltransferase</fullName>
        <ecNumber evidence="4">2.4.1.-</ecNumber>
    </recommendedName>
</protein>
<gene>
    <name evidence="5" type="ORF">SLEP1_g57464</name>
</gene>
<dbReference type="InterPro" id="IPR029044">
    <property type="entry name" value="Nucleotide-diphossugar_trans"/>
</dbReference>
<accession>A0AAV5MP61</accession>
<dbReference type="Proteomes" id="UP001054252">
    <property type="component" value="Unassembled WGS sequence"/>
</dbReference>
<keyword evidence="2" id="KW-0808">Transferase</keyword>
<dbReference type="EC" id="2.4.1.-" evidence="4"/>
<dbReference type="SUPFAM" id="SSF53448">
    <property type="entry name" value="Nucleotide-diphospho-sugar transferases"/>
    <property type="match status" value="1"/>
</dbReference>
<dbReference type="Gene3D" id="3.90.550.10">
    <property type="entry name" value="Spore Coat Polysaccharide Biosynthesis Protein SpsA, Chain A"/>
    <property type="match status" value="1"/>
</dbReference>
<dbReference type="AlphaFoldDB" id="A0AAV5MP61"/>
<keyword evidence="3" id="KW-0464">Manganese</keyword>
<dbReference type="InterPro" id="IPR050587">
    <property type="entry name" value="GNT1/Glycosyltrans_8"/>
</dbReference>
<organism evidence="5 6">
    <name type="scientific">Rubroshorea leprosula</name>
    <dbReference type="NCBI Taxonomy" id="152421"/>
    <lineage>
        <taxon>Eukaryota</taxon>
        <taxon>Viridiplantae</taxon>
        <taxon>Streptophyta</taxon>
        <taxon>Embryophyta</taxon>
        <taxon>Tracheophyta</taxon>
        <taxon>Spermatophyta</taxon>
        <taxon>Magnoliopsida</taxon>
        <taxon>eudicotyledons</taxon>
        <taxon>Gunneridae</taxon>
        <taxon>Pentapetalae</taxon>
        <taxon>rosids</taxon>
        <taxon>malvids</taxon>
        <taxon>Malvales</taxon>
        <taxon>Dipterocarpaceae</taxon>
        <taxon>Rubroshorea</taxon>
    </lineage>
</organism>
<dbReference type="CDD" id="cd02537">
    <property type="entry name" value="GT8_Glycogenin"/>
    <property type="match status" value="1"/>
</dbReference>
<dbReference type="InterPro" id="IPR002495">
    <property type="entry name" value="Glyco_trans_8"/>
</dbReference>
<evidence type="ECO:0000256" key="1">
    <source>
        <dbReference type="ARBA" id="ARBA00022676"/>
    </source>
</evidence>
<proteinExistence type="inferred from homology"/>
<evidence type="ECO:0000256" key="3">
    <source>
        <dbReference type="ARBA" id="ARBA00023211"/>
    </source>
</evidence>
<keyword evidence="1" id="KW-0328">Glycosyltransferase</keyword>
<comment type="caution">
    <text evidence="5">The sequence shown here is derived from an EMBL/GenBank/DDBJ whole genome shotgun (WGS) entry which is preliminary data.</text>
</comment>
<reference evidence="5 6" key="1">
    <citation type="journal article" date="2021" name="Commun. Biol.">
        <title>The genome of Shorea leprosula (Dipterocarpaceae) highlights the ecological relevance of drought in aseasonal tropical rainforests.</title>
        <authorList>
            <person name="Ng K.K.S."/>
            <person name="Kobayashi M.J."/>
            <person name="Fawcett J.A."/>
            <person name="Hatakeyama M."/>
            <person name="Paape T."/>
            <person name="Ng C.H."/>
            <person name="Ang C.C."/>
            <person name="Tnah L.H."/>
            <person name="Lee C.T."/>
            <person name="Nishiyama T."/>
            <person name="Sese J."/>
            <person name="O'Brien M.J."/>
            <person name="Copetti D."/>
            <person name="Mohd Noor M.I."/>
            <person name="Ong R.C."/>
            <person name="Putra M."/>
            <person name="Sireger I.Z."/>
            <person name="Indrioko S."/>
            <person name="Kosugi Y."/>
            <person name="Izuno A."/>
            <person name="Isagi Y."/>
            <person name="Lee S.L."/>
            <person name="Shimizu K.K."/>
        </authorList>
    </citation>
    <scope>NUCLEOTIDE SEQUENCE [LARGE SCALE GENOMIC DNA]</scope>
    <source>
        <strain evidence="5">214</strain>
    </source>
</reference>